<dbReference type="Pfam" id="PF02518">
    <property type="entry name" value="HATPase_c"/>
    <property type="match status" value="1"/>
</dbReference>
<dbReference type="EMBL" id="RQJO01000010">
    <property type="protein sequence ID" value="RRB00904.1"/>
    <property type="molecule type" value="Genomic_DNA"/>
</dbReference>
<dbReference type="PROSITE" id="PS50005">
    <property type="entry name" value="TPR"/>
    <property type="match status" value="1"/>
</dbReference>
<gene>
    <name evidence="10" type="ORF">EHT25_22205</name>
</gene>
<dbReference type="InterPro" id="IPR019734">
    <property type="entry name" value="TPR_rpt"/>
</dbReference>
<sequence length="694" mass="80549">MKSAPISTLLKRRSIPVWCLKWIVLAFILSFNSCDPFPAKDINHQARVDSLLDRADHLNTIQNTNRAKLFLDSAYARFPEAGILDRYRKYQRLLTYYSDRNNTINLVIAEQYIDSLFLLFDREGIKNKYRAEYALAHLNRGDHMQFRKNYDEAYSYYFRGKILIDPIDKCKRNPYTARVASMTYEQKNYAKAAGYYKQAYQEAMECPEGDSFDNLFVNRQGYLSNVAQCYSLLNRLDSAVYFYDLALQFIQQNEAKFPTKQNFIEQARGVIYGNQGAVYRKMRDYKRAIPVLQESIRINSQKNRYNFDAQFSQATLSRVYLEDNQMGKARSEMEKLQASLDTLSNDEALLRLYSVEWQFWDKLNQPGKSLSFLKKYLKLKEVVDRNSRNFDKMDQVLLKLENEHNTELLLKKEELNRLYLLATIAISLLALTIAFLIWLSWKRTRRNLLKLADLNRQIIGRNTQLQTTLTILEKSHQENARLLKVVAHDLRTPVGSISMAADLLMEGELKVRKPEFFLSMIKTSSADALDLIDNLLHSNTLPDKKERVELREFLTSCVDVLQLKAETKKQSIDLKTDAIDVFIDRQKMWRVIANLLTNAIKFSPPGSTITIRTKKSADRVRLMIKDEGIGIPAELKDKVFSPYSEAKRTGTSGEKTFGLGLSISRQIIEAHDGKLWFESQENQGTTFYIEFPVH</sequence>
<keyword evidence="4" id="KW-0808">Transferase</keyword>
<reference evidence="10 11" key="1">
    <citation type="submission" date="2018-11" db="EMBL/GenBank/DDBJ databases">
        <authorList>
            <person name="Zhou Z."/>
            <person name="Wang G."/>
        </authorList>
    </citation>
    <scope>NUCLEOTIDE SEQUENCE [LARGE SCALE GENOMIC DNA]</scope>
    <source>
        <strain evidence="10 11">KCTC52004</strain>
    </source>
</reference>
<keyword evidence="8" id="KW-1133">Transmembrane helix</keyword>
<dbReference type="InterPro" id="IPR005467">
    <property type="entry name" value="His_kinase_dom"/>
</dbReference>
<feature type="domain" description="Histidine kinase" evidence="9">
    <location>
        <begin position="485"/>
        <end position="694"/>
    </location>
</feature>
<dbReference type="SUPFAM" id="SSF48452">
    <property type="entry name" value="TPR-like"/>
    <property type="match status" value="2"/>
</dbReference>
<keyword evidence="8" id="KW-0812">Transmembrane</keyword>
<evidence type="ECO:0000256" key="2">
    <source>
        <dbReference type="ARBA" id="ARBA00012438"/>
    </source>
</evidence>
<keyword evidence="5 10" id="KW-0418">Kinase</keyword>
<keyword evidence="8" id="KW-0472">Membrane</keyword>
<name>A0A3P1BK65_9BACT</name>
<dbReference type="InterPro" id="IPR003594">
    <property type="entry name" value="HATPase_dom"/>
</dbReference>
<dbReference type="PANTHER" id="PTHR43711:SF1">
    <property type="entry name" value="HISTIDINE KINASE 1"/>
    <property type="match status" value="1"/>
</dbReference>
<evidence type="ECO:0000256" key="5">
    <source>
        <dbReference type="ARBA" id="ARBA00022777"/>
    </source>
</evidence>
<evidence type="ECO:0000256" key="3">
    <source>
        <dbReference type="ARBA" id="ARBA00022553"/>
    </source>
</evidence>
<dbReference type="SUPFAM" id="SSF55874">
    <property type="entry name" value="ATPase domain of HSP90 chaperone/DNA topoisomerase II/histidine kinase"/>
    <property type="match status" value="1"/>
</dbReference>
<dbReference type="SMART" id="SM00388">
    <property type="entry name" value="HisKA"/>
    <property type="match status" value="1"/>
</dbReference>
<dbReference type="PROSITE" id="PS50109">
    <property type="entry name" value="HIS_KIN"/>
    <property type="match status" value="1"/>
</dbReference>
<dbReference type="Gene3D" id="1.25.40.10">
    <property type="entry name" value="Tetratricopeptide repeat domain"/>
    <property type="match status" value="2"/>
</dbReference>
<dbReference type="FunFam" id="3.30.565.10:FF:000006">
    <property type="entry name" value="Sensor histidine kinase WalK"/>
    <property type="match status" value="1"/>
</dbReference>
<accession>A0A3P1BK65</accession>
<dbReference type="PANTHER" id="PTHR43711">
    <property type="entry name" value="TWO-COMPONENT HISTIDINE KINASE"/>
    <property type="match status" value="1"/>
</dbReference>
<comment type="catalytic activity">
    <reaction evidence="1">
        <text>ATP + protein L-histidine = ADP + protein N-phospho-L-histidine.</text>
        <dbReference type="EC" id="2.7.13.3"/>
    </reaction>
</comment>
<evidence type="ECO:0000256" key="6">
    <source>
        <dbReference type="ARBA" id="ARBA00023012"/>
    </source>
</evidence>
<dbReference type="OrthoDB" id="9810447at2"/>
<dbReference type="PRINTS" id="PR00344">
    <property type="entry name" value="BCTRLSENSOR"/>
</dbReference>
<evidence type="ECO:0000256" key="1">
    <source>
        <dbReference type="ARBA" id="ARBA00000085"/>
    </source>
</evidence>
<protein>
    <recommendedName>
        <fullName evidence="2">histidine kinase</fullName>
        <ecNumber evidence="2">2.7.13.3</ecNumber>
    </recommendedName>
</protein>
<dbReference type="InterPro" id="IPR004358">
    <property type="entry name" value="Sig_transdc_His_kin-like_C"/>
</dbReference>
<dbReference type="InterPro" id="IPR036097">
    <property type="entry name" value="HisK_dim/P_sf"/>
</dbReference>
<dbReference type="Gene3D" id="3.30.565.10">
    <property type="entry name" value="Histidine kinase-like ATPase, C-terminal domain"/>
    <property type="match status" value="1"/>
</dbReference>
<evidence type="ECO:0000313" key="10">
    <source>
        <dbReference type="EMBL" id="RRB00904.1"/>
    </source>
</evidence>
<dbReference type="InterPro" id="IPR011990">
    <property type="entry name" value="TPR-like_helical_dom_sf"/>
</dbReference>
<dbReference type="RefSeq" id="WP_124877368.1">
    <property type="nucleotide sequence ID" value="NZ_RQJO01000010.1"/>
</dbReference>
<dbReference type="Pfam" id="PF00512">
    <property type="entry name" value="HisKA"/>
    <property type="match status" value="1"/>
</dbReference>
<dbReference type="SUPFAM" id="SSF47384">
    <property type="entry name" value="Homodimeric domain of signal transducing histidine kinase"/>
    <property type="match status" value="1"/>
</dbReference>
<dbReference type="SMART" id="SM00387">
    <property type="entry name" value="HATPase_c"/>
    <property type="match status" value="1"/>
</dbReference>
<dbReference type="CDD" id="cd00075">
    <property type="entry name" value="HATPase"/>
    <property type="match status" value="1"/>
</dbReference>
<feature type="repeat" description="TPR" evidence="7">
    <location>
        <begin position="269"/>
        <end position="302"/>
    </location>
</feature>
<comment type="caution">
    <text evidence="10">The sequence shown here is derived from an EMBL/GenBank/DDBJ whole genome shotgun (WGS) entry which is preliminary data.</text>
</comment>
<dbReference type="GO" id="GO:0000155">
    <property type="term" value="F:phosphorelay sensor kinase activity"/>
    <property type="evidence" value="ECO:0007669"/>
    <property type="project" value="InterPro"/>
</dbReference>
<organism evidence="10 11">
    <name type="scientific">Larkinella rosea</name>
    <dbReference type="NCBI Taxonomy" id="2025312"/>
    <lineage>
        <taxon>Bacteria</taxon>
        <taxon>Pseudomonadati</taxon>
        <taxon>Bacteroidota</taxon>
        <taxon>Cytophagia</taxon>
        <taxon>Cytophagales</taxon>
        <taxon>Spirosomataceae</taxon>
        <taxon>Larkinella</taxon>
    </lineage>
</organism>
<keyword evidence="11" id="KW-1185">Reference proteome</keyword>
<evidence type="ECO:0000313" key="11">
    <source>
        <dbReference type="Proteomes" id="UP000271925"/>
    </source>
</evidence>
<keyword evidence="3" id="KW-0597">Phosphoprotein</keyword>
<evidence type="ECO:0000256" key="8">
    <source>
        <dbReference type="SAM" id="Phobius"/>
    </source>
</evidence>
<dbReference type="Proteomes" id="UP000271925">
    <property type="component" value="Unassembled WGS sequence"/>
</dbReference>
<dbReference type="InterPro" id="IPR003661">
    <property type="entry name" value="HisK_dim/P_dom"/>
</dbReference>
<dbReference type="Gene3D" id="1.10.287.130">
    <property type="match status" value="1"/>
</dbReference>
<evidence type="ECO:0000256" key="7">
    <source>
        <dbReference type="PROSITE-ProRule" id="PRU00339"/>
    </source>
</evidence>
<evidence type="ECO:0000256" key="4">
    <source>
        <dbReference type="ARBA" id="ARBA00022679"/>
    </source>
</evidence>
<evidence type="ECO:0000259" key="9">
    <source>
        <dbReference type="PROSITE" id="PS50109"/>
    </source>
</evidence>
<dbReference type="InterPro" id="IPR036890">
    <property type="entry name" value="HATPase_C_sf"/>
</dbReference>
<dbReference type="SMART" id="SM00028">
    <property type="entry name" value="TPR"/>
    <property type="match status" value="3"/>
</dbReference>
<keyword evidence="6" id="KW-0902">Two-component regulatory system</keyword>
<proteinExistence type="predicted"/>
<feature type="transmembrane region" description="Helical" evidence="8">
    <location>
        <begin position="418"/>
        <end position="441"/>
    </location>
</feature>
<dbReference type="CDD" id="cd00082">
    <property type="entry name" value="HisKA"/>
    <property type="match status" value="1"/>
</dbReference>
<dbReference type="InterPro" id="IPR050736">
    <property type="entry name" value="Sensor_HK_Regulatory"/>
</dbReference>
<dbReference type="EC" id="2.7.13.3" evidence="2"/>
<keyword evidence="7" id="KW-0802">TPR repeat</keyword>
<dbReference type="AlphaFoldDB" id="A0A3P1BK65"/>